<proteinExistence type="predicted"/>
<dbReference type="GO" id="GO:0000155">
    <property type="term" value="F:phosphorelay sensor kinase activity"/>
    <property type="evidence" value="ECO:0007669"/>
    <property type="project" value="InterPro"/>
</dbReference>
<organism evidence="14 15">
    <name type="scientific">Robinsoniella peoriensis</name>
    <dbReference type="NCBI Taxonomy" id="180332"/>
    <lineage>
        <taxon>Bacteria</taxon>
        <taxon>Bacillati</taxon>
        <taxon>Bacillota</taxon>
        <taxon>Clostridia</taxon>
        <taxon>Lachnospirales</taxon>
        <taxon>Lachnospiraceae</taxon>
        <taxon>Robinsoniella</taxon>
    </lineage>
</organism>
<comment type="caution">
    <text evidence="14">The sequence shown here is derived from an EMBL/GenBank/DDBJ whole genome shotgun (WGS) entry which is preliminary data.</text>
</comment>
<evidence type="ECO:0000256" key="12">
    <source>
        <dbReference type="SAM" id="Phobius"/>
    </source>
</evidence>
<evidence type="ECO:0000256" key="5">
    <source>
        <dbReference type="ARBA" id="ARBA00022692"/>
    </source>
</evidence>
<dbReference type="RefSeq" id="WP_047834515.1">
    <property type="nucleotide sequence ID" value="NZ_QGQD01000107.1"/>
</dbReference>
<keyword evidence="8" id="KW-0067">ATP-binding</keyword>
<keyword evidence="6" id="KW-0547">Nucleotide-binding</keyword>
<feature type="domain" description="Signal transduction histidine kinase internal region" evidence="13">
    <location>
        <begin position="391"/>
        <end position="469"/>
    </location>
</feature>
<evidence type="ECO:0000256" key="3">
    <source>
        <dbReference type="ARBA" id="ARBA00022553"/>
    </source>
</evidence>
<keyword evidence="2" id="KW-1003">Cell membrane</keyword>
<dbReference type="Pfam" id="PF06580">
    <property type="entry name" value="His_kinase"/>
    <property type="match status" value="1"/>
</dbReference>
<dbReference type="EC" id="2.7.13.3" evidence="14"/>
<keyword evidence="11 12" id="KW-0472">Membrane</keyword>
<dbReference type="GO" id="GO:0005524">
    <property type="term" value="F:ATP binding"/>
    <property type="evidence" value="ECO:0007669"/>
    <property type="project" value="UniProtKB-KW"/>
</dbReference>
<evidence type="ECO:0000256" key="7">
    <source>
        <dbReference type="ARBA" id="ARBA00022777"/>
    </source>
</evidence>
<keyword evidence="9 12" id="KW-1133">Transmembrane helix</keyword>
<dbReference type="Gene3D" id="3.30.565.10">
    <property type="entry name" value="Histidine kinase-like ATPase, C-terminal domain"/>
    <property type="match status" value="1"/>
</dbReference>
<keyword evidence="3" id="KW-0597">Phosphoprotein</keyword>
<evidence type="ECO:0000256" key="2">
    <source>
        <dbReference type="ARBA" id="ARBA00022475"/>
    </source>
</evidence>
<keyword evidence="4 14" id="KW-0808">Transferase</keyword>
<dbReference type="STRING" id="180332.GCA_000797495_02295"/>
<gene>
    <name evidence="14" type="primary">ypdA_37</name>
    <name evidence="14" type="ORF">DSM106044_05190</name>
</gene>
<dbReference type="InterPro" id="IPR010559">
    <property type="entry name" value="Sig_transdc_His_kin_internal"/>
</dbReference>
<dbReference type="GO" id="GO:0005886">
    <property type="term" value="C:plasma membrane"/>
    <property type="evidence" value="ECO:0007669"/>
    <property type="project" value="UniProtKB-SubCell"/>
</dbReference>
<evidence type="ECO:0000256" key="9">
    <source>
        <dbReference type="ARBA" id="ARBA00022989"/>
    </source>
</evidence>
<name>A0A4V6HR61_9FIRM</name>
<protein>
    <submittedName>
        <fullName evidence="14">Sensor histidine kinase YpdA</fullName>
        <ecNumber evidence="14">2.7.13.3</ecNumber>
    </submittedName>
</protein>
<evidence type="ECO:0000256" key="8">
    <source>
        <dbReference type="ARBA" id="ARBA00022840"/>
    </source>
</evidence>
<keyword evidence="7 14" id="KW-0418">Kinase</keyword>
<evidence type="ECO:0000256" key="4">
    <source>
        <dbReference type="ARBA" id="ARBA00022679"/>
    </source>
</evidence>
<evidence type="ECO:0000256" key="6">
    <source>
        <dbReference type="ARBA" id="ARBA00022741"/>
    </source>
</evidence>
<dbReference type="AlphaFoldDB" id="A0A4V6HR61"/>
<dbReference type="Proteomes" id="UP000306509">
    <property type="component" value="Unassembled WGS sequence"/>
</dbReference>
<reference evidence="14 15" key="1">
    <citation type="journal article" date="2019" name="Anaerobe">
        <title>Detection of Robinsoniella peoriensis in multiple bone samples of a trauma patient.</title>
        <authorList>
            <person name="Schrottner P."/>
            <person name="Hartwich K."/>
            <person name="Bunk B."/>
            <person name="Schober I."/>
            <person name="Helbig S."/>
            <person name="Rudolph W.W."/>
            <person name="Gunzer F."/>
        </authorList>
    </citation>
    <scope>NUCLEOTIDE SEQUENCE [LARGE SCALE GENOMIC DNA]</scope>
    <source>
        <strain evidence="14 15">DSM 106044</strain>
    </source>
</reference>
<dbReference type="PANTHER" id="PTHR34220">
    <property type="entry name" value="SENSOR HISTIDINE KINASE YPDA"/>
    <property type="match status" value="1"/>
</dbReference>
<evidence type="ECO:0000259" key="13">
    <source>
        <dbReference type="Pfam" id="PF06580"/>
    </source>
</evidence>
<keyword evidence="5 12" id="KW-0812">Transmembrane</keyword>
<keyword evidence="10" id="KW-0902">Two-component regulatory system</keyword>
<sequence length="593" mass="67859">MGIKKKIFLAFSCGILVITLLSYAFIFILFRQGYETEIMRYQKSAVTMNSNMVESFLDSIRQTSLRIIGDEAIGIYLSTGTVKDSLEKIKIRQSITNQFSHYSTGQILGSSLYLKNTLFLNDSLPIAEFFDSQTLNTNPFVSSSNIFSDTEVKKESWYLQLIESGKRSRIFLDPETKNFCFAQIIHNNYYTGPYSKEGQGVMVISIAAKDLARTFSLDPISDNSGYAIFTSQQELLFLSNAQKSLYLEACDRFMARQAFGGEIVTLDNQRYVMSLNSLQRYDLKILFLTPYRDIQTQLSHLMRFYLLFVFLIFLVLMAGIYLISNRFTRPIIRMAQTISTIHDTRNFSVDTLHFSKDKEIVMLCDSFSQLISHNNQLIQDIQEQTEQQKRSELRALQAQINPHFIFNAMDIVNWMALSKNEDEIAEIVSSIANLMRYSITEPDKLVPVSSELQNIQEYINIQQLRHSQNLVLDVDATEDLNTVYIPKFTLQPLIENSISHGLVESKKDLHILVHIYRSARTVIIDITDDGVGCDAGELNKFLDHSEDTALKVSNGFGIRNINERIRLNFKGASGLTYRKERGILTARITFETP</sequence>
<feature type="transmembrane region" description="Helical" evidence="12">
    <location>
        <begin position="304"/>
        <end position="324"/>
    </location>
</feature>
<evidence type="ECO:0000256" key="11">
    <source>
        <dbReference type="ARBA" id="ARBA00023136"/>
    </source>
</evidence>
<dbReference type="PANTHER" id="PTHR34220:SF11">
    <property type="entry name" value="SENSOR PROTEIN KINASE HPTS"/>
    <property type="match status" value="1"/>
</dbReference>
<evidence type="ECO:0000256" key="10">
    <source>
        <dbReference type="ARBA" id="ARBA00023012"/>
    </source>
</evidence>
<feature type="transmembrane region" description="Helical" evidence="12">
    <location>
        <begin position="7"/>
        <end position="30"/>
    </location>
</feature>
<evidence type="ECO:0000256" key="1">
    <source>
        <dbReference type="ARBA" id="ARBA00004651"/>
    </source>
</evidence>
<dbReference type="SUPFAM" id="SSF55874">
    <property type="entry name" value="ATPase domain of HSP90 chaperone/DNA topoisomerase II/histidine kinase"/>
    <property type="match status" value="1"/>
</dbReference>
<keyword evidence="15" id="KW-1185">Reference proteome</keyword>
<dbReference type="EMBL" id="QGQD01000107">
    <property type="protein sequence ID" value="TLC97827.1"/>
    <property type="molecule type" value="Genomic_DNA"/>
</dbReference>
<dbReference type="InterPro" id="IPR050640">
    <property type="entry name" value="Bact_2-comp_sensor_kinase"/>
</dbReference>
<dbReference type="Gene3D" id="6.10.340.10">
    <property type="match status" value="1"/>
</dbReference>
<comment type="subcellular location">
    <subcellularLocation>
        <location evidence="1">Cell membrane</location>
        <topology evidence="1">Multi-pass membrane protein</topology>
    </subcellularLocation>
</comment>
<accession>A0A4V6HR61</accession>
<evidence type="ECO:0000313" key="14">
    <source>
        <dbReference type="EMBL" id="TLC97827.1"/>
    </source>
</evidence>
<evidence type="ECO:0000313" key="15">
    <source>
        <dbReference type="Proteomes" id="UP000306509"/>
    </source>
</evidence>
<dbReference type="InterPro" id="IPR036890">
    <property type="entry name" value="HATPase_C_sf"/>
</dbReference>